<dbReference type="PANTHER" id="PTHR22993">
    <property type="entry name" value="FORMAMIDOPYRIMIDINE-DNA GLYCOSYLASE"/>
    <property type="match status" value="1"/>
</dbReference>
<comment type="subunit">
    <text evidence="4">Monomer.</text>
</comment>
<evidence type="ECO:0000256" key="1">
    <source>
        <dbReference type="ARBA" id="ARBA00001668"/>
    </source>
</evidence>
<dbReference type="AlphaFoldDB" id="A0A2M8LDV3"/>
<dbReference type="GO" id="GO:0008270">
    <property type="term" value="F:zinc ion binding"/>
    <property type="evidence" value="ECO:0007669"/>
    <property type="project" value="UniProtKB-KW"/>
</dbReference>
<evidence type="ECO:0000256" key="7">
    <source>
        <dbReference type="ARBA" id="ARBA00022771"/>
    </source>
</evidence>
<dbReference type="NCBIfam" id="NF002211">
    <property type="entry name" value="PRK01103.1"/>
    <property type="match status" value="1"/>
</dbReference>
<dbReference type="PROSITE" id="PS51068">
    <property type="entry name" value="FPG_CAT"/>
    <property type="match status" value="1"/>
</dbReference>
<evidence type="ECO:0000256" key="16">
    <source>
        <dbReference type="PROSITE-ProRule" id="PRU00391"/>
    </source>
</evidence>
<dbReference type="InterPro" id="IPR035937">
    <property type="entry name" value="FPG_N"/>
</dbReference>
<accession>A0A2M8LDV3</accession>
<comment type="similarity">
    <text evidence="3">Belongs to the FPG family.</text>
</comment>
<dbReference type="EMBL" id="PFET01000012">
    <property type="protein sequence ID" value="PJE75624.1"/>
    <property type="molecule type" value="Genomic_DNA"/>
</dbReference>
<dbReference type="GO" id="GO:0006284">
    <property type="term" value="P:base-excision repair"/>
    <property type="evidence" value="ECO:0007669"/>
    <property type="project" value="InterPro"/>
</dbReference>
<keyword evidence="7 16" id="KW-0863">Zinc-finger</keyword>
<keyword evidence="6" id="KW-0227">DNA damage</keyword>
<gene>
    <name evidence="19" type="ORF">COV04_03430</name>
</gene>
<dbReference type="InterPro" id="IPR020629">
    <property type="entry name" value="FPG_Glyclase"/>
</dbReference>
<evidence type="ECO:0000256" key="8">
    <source>
        <dbReference type="ARBA" id="ARBA00022801"/>
    </source>
</evidence>
<dbReference type="InterPro" id="IPR010663">
    <property type="entry name" value="Znf_FPG/IleRS"/>
</dbReference>
<proteinExistence type="inferred from homology"/>
<protein>
    <submittedName>
        <fullName evidence="19">DNA-formamidopyrimidine glycosylase</fullName>
    </submittedName>
</protein>
<comment type="caution">
    <text evidence="19">The sequence shown here is derived from an EMBL/GenBank/DDBJ whole genome shotgun (WGS) entry which is preliminary data.</text>
</comment>
<keyword evidence="11" id="KW-0234">DNA repair</keyword>
<evidence type="ECO:0000256" key="2">
    <source>
        <dbReference type="ARBA" id="ARBA00001947"/>
    </source>
</evidence>
<dbReference type="InterPro" id="IPR015887">
    <property type="entry name" value="DNA_glyclase_Znf_dom_DNA_BS"/>
</dbReference>
<comment type="catalytic activity">
    <reaction evidence="15">
        <text>2'-deoxyribonucleotide-(2'-deoxyribose 5'-phosphate)-2'-deoxyribonucleotide-DNA = a 3'-end 2'-deoxyribonucleotide-(2,3-dehydro-2,3-deoxyribose 5'-phosphate)-DNA + a 5'-end 5'-phospho-2'-deoxyribonucleoside-DNA + H(+)</text>
        <dbReference type="Rhea" id="RHEA:66592"/>
        <dbReference type="Rhea" id="RHEA-COMP:13180"/>
        <dbReference type="Rhea" id="RHEA-COMP:16897"/>
        <dbReference type="Rhea" id="RHEA-COMP:17067"/>
        <dbReference type="ChEBI" id="CHEBI:15378"/>
        <dbReference type="ChEBI" id="CHEBI:136412"/>
        <dbReference type="ChEBI" id="CHEBI:157695"/>
        <dbReference type="ChEBI" id="CHEBI:167181"/>
        <dbReference type="EC" id="4.2.99.18"/>
    </reaction>
</comment>
<keyword evidence="14" id="KW-0326">Glycosidase</keyword>
<comment type="catalytic activity">
    <reaction evidence="1">
        <text>Hydrolysis of DNA containing ring-opened 7-methylguanine residues, releasing 2,6-diamino-4-hydroxy-5-(N-methyl)formamidopyrimidine.</text>
        <dbReference type="EC" id="3.2.2.23"/>
    </reaction>
</comment>
<dbReference type="SUPFAM" id="SSF57716">
    <property type="entry name" value="Glucocorticoid receptor-like (DNA-binding domain)"/>
    <property type="match status" value="1"/>
</dbReference>
<dbReference type="PROSITE" id="PS01242">
    <property type="entry name" value="ZF_FPG_1"/>
    <property type="match status" value="1"/>
</dbReference>
<dbReference type="Pfam" id="PF06827">
    <property type="entry name" value="zf-FPG_IleRS"/>
    <property type="match status" value="1"/>
</dbReference>
<evidence type="ECO:0000313" key="19">
    <source>
        <dbReference type="EMBL" id="PJE75624.1"/>
    </source>
</evidence>
<dbReference type="Gene3D" id="1.10.8.50">
    <property type="match status" value="1"/>
</dbReference>
<name>A0A2M8LDV3_9BACT</name>
<feature type="domain" description="FPG-type" evidence="17">
    <location>
        <begin position="250"/>
        <end position="284"/>
    </location>
</feature>
<dbReference type="SUPFAM" id="SSF81624">
    <property type="entry name" value="N-terminal domain of MutM-like DNA repair proteins"/>
    <property type="match status" value="1"/>
</dbReference>
<dbReference type="SMART" id="SM00898">
    <property type="entry name" value="Fapy_DNA_glyco"/>
    <property type="match status" value="1"/>
</dbReference>
<dbReference type="InterPro" id="IPR000214">
    <property type="entry name" value="Znf_DNA_glyclase/AP_lyase"/>
</dbReference>
<organism evidence="19 20">
    <name type="scientific">Candidatus Uhrbacteria bacterium CG10_big_fil_rev_8_21_14_0_10_48_11</name>
    <dbReference type="NCBI Taxonomy" id="1975037"/>
    <lineage>
        <taxon>Bacteria</taxon>
        <taxon>Candidatus Uhriibacteriota</taxon>
    </lineage>
</organism>
<sequence>MPELPEVETIRRDLSRLIIGARIVDVIVSLSKFVSPRRLFEQRLVGRRITSLKRYGKLLVFALDGNYALQVHLKMTGQIVLRHKGKVLFGGHPIAGLLEVPNRYTHLTISLSTGDVLYVNDLRQFGYAKLFTTEDSQKIVSRFGIDPLLPSFTFAVFEGLLKKATGRTVKAFLLDQSKMSGLGNIYTDESCFAASIKPTRRAGTLTGAEQKKLYKNIRAILKCAVAKRGTTSSTYERTYTKAGSYTRYLKVYGRAGKPCQRCGRPLSKARVSGRGTVYCFYCQA</sequence>
<evidence type="ECO:0000256" key="9">
    <source>
        <dbReference type="ARBA" id="ARBA00022833"/>
    </source>
</evidence>
<evidence type="ECO:0000256" key="5">
    <source>
        <dbReference type="ARBA" id="ARBA00022723"/>
    </source>
</evidence>
<dbReference type="InterPro" id="IPR012319">
    <property type="entry name" value="FPG_cat"/>
</dbReference>
<reference evidence="19 20" key="1">
    <citation type="submission" date="2017-09" db="EMBL/GenBank/DDBJ databases">
        <title>Depth-based differentiation of microbial function through sediment-hosted aquifers and enrichment of novel symbionts in the deep terrestrial subsurface.</title>
        <authorList>
            <person name="Probst A.J."/>
            <person name="Ladd B."/>
            <person name="Jarett J.K."/>
            <person name="Geller-Mcgrath D.E."/>
            <person name="Sieber C.M."/>
            <person name="Emerson J.B."/>
            <person name="Anantharaman K."/>
            <person name="Thomas B.C."/>
            <person name="Malmstrom R."/>
            <person name="Stieglmeier M."/>
            <person name="Klingl A."/>
            <person name="Woyke T."/>
            <person name="Ryan C.M."/>
            <person name="Banfield J.F."/>
        </authorList>
    </citation>
    <scope>NUCLEOTIDE SEQUENCE [LARGE SCALE GENOMIC DNA]</scope>
    <source>
        <strain evidence="19">CG10_big_fil_rev_8_21_14_0_10_48_11</strain>
    </source>
</reference>
<feature type="domain" description="Formamidopyrimidine-DNA glycosylase catalytic" evidence="18">
    <location>
        <begin position="2"/>
        <end position="126"/>
    </location>
</feature>
<dbReference type="GO" id="GO:0140078">
    <property type="term" value="F:class I DNA-(apurinic or apyrimidinic site) endonuclease activity"/>
    <property type="evidence" value="ECO:0007669"/>
    <property type="project" value="UniProtKB-EC"/>
</dbReference>
<dbReference type="Gene3D" id="3.20.190.10">
    <property type="entry name" value="MutM-like, N-terminal"/>
    <property type="match status" value="1"/>
</dbReference>
<evidence type="ECO:0000313" key="20">
    <source>
        <dbReference type="Proteomes" id="UP000231152"/>
    </source>
</evidence>
<dbReference type="SUPFAM" id="SSF46946">
    <property type="entry name" value="S13-like H2TH domain"/>
    <property type="match status" value="1"/>
</dbReference>
<dbReference type="Proteomes" id="UP000231152">
    <property type="component" value="Unassembled WGS sequence"/>
</dbReference>
<evidence type="ECO:0000256" key="12">
    <source>
        <dbReference type="ARBA" id="ARBA00023239"/>
    </source>
</evidence>
<dbReference type="Pfam" id="PF06831">
    <property type="entry name" value="H2TH"/>
    <property type="match status" value="1"/>
</dbReference>
<evidence type="ECO:0000256" key="15">
    <source>
        <dbReference type="ARBA" id="ARBA00044632"/>
    </source>
</evidence>
<dbReference type="CDD" id="cd08966">
    <property type="entry name" value="EcFpg-like_N"/>
    <property type="match status" value="1"/>
</dbReference>
<dbReference type="SMART" id="SM01232">
    <property type="entry name" value="H2TH"/>
    <property type="match status" value="1"/>
</dbReference>
<evidence type="ECO:0000259" key="17">
    <source>
        <dbReference type="PROSITE" id="PS51066"/>
    </source>
</evidence>
<keyword evidence="13" id="KW-0511">Multifunctional enzyme</keyword>
<comment type="cofactor">
    <cofactor evidence="2">
        <name>Zn(2+)</name>
        <dbReference type="ChEBI" id="CHEBI:29105"/>
    </cofactor>
</comment>
<evidence type="ECO:0000256" key="13">
    <source>
        <dbReference type="ARBA" id="ARBA00023268"/>
    </source>
</evidence>
<dbReference type="PANTHER" id="PTHR22993:SF9">
    <property type="entry name" value="FORMAMIDOPYRIMIDINE-DNA GLYCOSYLASE"/>
    <property type="match status" value="1"/>
</dbReference>
<evidence type="ECO:0000256" key="11">
    <source>
        <dbReference type="ARBA" id="ARBA00023204"/>
    </source>
</evidence>
<keyword evidence="9" id="KW-0862">Zinc</keyword>
<evidence type="ECO:0000256" key="6">
    <source>
        <dbReference type="ARBA" id="ARBA00022763"/>
    </source>
</evidence>
<dbReference type="FunFam" id="1.10.8.50:FF:000003">
    <property type="entry name" value="Formamidopyrimidine-DNA glycosylase"/>
    <property type="match status" value="1"/>
</dbReference>
<evidence type="ECO:0000259" key="18">
    <source>
        <dbReference type="PROSITE" id="PS51068"/>
    </source>
</evidence>
<evidence type="ECO:0000256" key="3">
    <source>
        <dbReference type="ARBA" id="ARBA00009409"/>
    </source>
</evidence>
<dbReference type="PROSITE" id="PS51066">
    <property type="entry name" value="ZF_FPG_2"/>
    <property type="match status" value="1"/>
</dbReference>
<evidence type="ECO:0000256" key="14">
    <source>
        <dbReference type="ARBA" id="ARBA00023295"/>
    </source>
</evidence>
<dbReference type="InterPro" id="IPR010979">
    <property type="entry name" value="Ribosomal_uS13-like_H2TH"/>
</dbReference>
<dbReference type="InterPro" id="IPR015886">
    <property type="entry name" value="H2TH_FPG"/>
</dbReference>
<keyword evidence="10" id="KW-0238">DNA-binding</keyword>
<dbReference type="GO" id="GO:0003684">
    <property type="term" value="F:damaged DNA binding"/>
    <property type="evidence" value="ECO:0007669"/>
    <property type="project" value="InterPro"/>
</dbReference>
<dbReference type="GO" id="GO:0034039">
    <property type="term" value="F:8-oxo-7,8-dihydroguanine DNA N-glycosylase activity"/>
    <property type="evidence" value="ECO:0007669"/>
    <property type="project" value="TreeGrafter"/>
</dbReference>
<dbReference type="Pfam" id="PF01149">
    <property type="entry name" value="Fapy_DNA_glyco"/>
    <property type="match status" value="1"/>
</dbReference>
<keyword evidence="8" id="KW-0378">Hydrolase</keyword>
<dbReference type="NCBIfam" id="TIGR00577">
    <property type="entry name" value="fpg"/>
    <property type="match status" value="1"/>
</dbReference>
<keyword evidence="5" id="KW-0479">Metal-binding</keyword>
<keyword evidence="12" id="KW-0456">Lyase</keyword>
<evidence type="ECO:0000256" key="4">
    <source>
        <dbReference type="ARBA" id="ARBA00011245"/>
    </source>
</evidence>
<evidence type="ECO:0000256" key="10">
    <source>
        <dbReference type="ARBA" id="ARBA00023125"/>
    </source>
</evidence>